<evidence type="ECO:0000313" key="4">
    <source>
        <dbReference type="Proteomes" id="UP000673394"/>
    </source>
</evidence>
<sequence>MDKYTTTSGAGGTTTANFTATSAQYVRVYLTGKADIYYEIFELEVYNNGGGSGGDTTAPTAPTGLTSPSQTSTSVNLSWTASTDNVAVTSYDVYKNGANPVNVSGTTAVISGLTASTSYTFTVKAKDAAGNASAASSPLSVTTAASGGGCSSNCHVSNATFLNSAWFASAQSAANIATYVNELAAKKIKYQFADIGVLVDSATSTNGTLPAAGYAGLATWIKNSRLTDPNQLIIIDLNYGSRFTRVGGTKVGNPNFGNATFNTNVNAIINTLVNVGVQVGGTGPFYKADGVHLDIEGFMTNDTTLLNTLQYLRNNALASNNNFSISTPADPPYSGVSSYQWSNAYIGQVAAIVNMMNPMIYDAMGWGSDITTANSFKTLWTNEITRYSNAIGNTGPGGVRSQLVPTLPSYELKSADGTVYHDPAVESLQKAAEGLNAAIAGGANVYGAGIFWWSNFIGRNAGVYGSSFYTPDQTNWMNLWVNHS</sequence>
<dbReference type="Pfam" id="PF00041">
    <property type="entry name" value="fn3"/>
    <property type="match status" value="1"/>
</dbReference>
<evidence type="ECO:0000259" key="2">
    <source>
        <dbReference type="PROSITE" id="PS50853"/>
    </source>
</evidence>
<dbReference type="PROSITE" id="PS50853">
    <property type="entry name" value="FN3"/>
    <property type="match status" value="1"/>
</dbReference>
<gene>
    <name evidence="3" type="ORF">I8J30_20015</name>
</gene>
<dbReference type="CDD" id="cd00063">
    <property type="entry name" value="FN3"/>
    <property type="match status" value="1"/>
</dbReference>
<accession>A0ABS5CGL4</accession>
<name>A0ABS5CGL4_9BACL</name>
<dbReference type="EMBL" id="JAGKSP010000008">
    <property type="protein sequence ID" value="MBP3965016.1"/>
    <property type="molecule type" value="Genomic_DNA"/>
</dbReference>
<dbReference type="Gene3D" id="2.60.120.260">
    <property type="entry name" value="Galactose-binding domain-like"/>
    <property type="match status" value="1"/>
</dbReference>
<keyword evidence="4" id="KW-1185">Reference proteome</keyword>
<feature type="region of interest" description="Disordered" evidence="1">
    <location>
        <begin position="52"/>
        <end position="74"/>
    </location>
</feature>
<organism evidence="3 4">
    <name type="scientific">Paenibacillus lignilyticus</name>
    <dbReference type="NCBI Taxonomy" id="1172615"/>
    <lineage>
        <taxon>Bacteria</taxon>
        <taxon>Bacillati</taxon>
        <taxon>Bacillota</taxon>
        <taxon>Bacilli</taxon>
        <taxon>Bacillales</taxon>
        <taxon>Paenibacillaceae</taxon>
        <taxon>Paenibacillus</taxon>
    </lineage>
</organism>
<dbReference type="InterPro" id="IPR013783">
    <property type="entry name" value="Ig-like_fold"/>
</dbReference>
<dbReference type="InterPro" id="IPR036116">
    <property type="entry name" value="FN3_sf"/>
</dbReference>
<reference evidence="3 4" key="1">
    <citation type="submission" date="2021-04" db="EMBL/GenBank/DDBJ databases">
        <title>Paenibacillus sp. DLE-14 whole genome sequence.</title>
        <authorList>
            <person name="Ham Y.J."/>
        </authorList>
    </citation>
    <scope>NUCLEOTIDE SEQUENCE [LARGE SCALE GENOMIC DNA]</scope>
    <source>
        <strain evidence="3 4">DLE-14</strain>
    </source>
</reference>
<dbReference type="Gene3D" id="3.20.20.80">
    <property type="entry name" value="Glycosidases"/>
    <property type="match status" value="1"/>
</dbReference>
<feature type="domain" description="Fibronectin type-III" evidence="2">
    <location>
        <begin position="58"/>
        <end position="146"/>
    </location>
</feature>
<evidence type="ECO:0000313" key="3">
    <source>
        <dbReference type="EMBL" id="MBP3965016.1"/>
    </source>
</evidence>
<evidence type="ECO:0000256" key="1">
    <source>
        <dbReference type="SAM" id="MobiDB-lite"/>
    </source>
</evidence>
<dbReference type="SUPFAM" id="SSF49265">
    <property type="entry name" value="Fibronectin type III"/>
    <property type="match status" value="1"/>
</dbReference>
<dbReference type="Proteomes" id="UP000673394">
    <property type="component" value="Unassembled WGS sequence"/>
</dbReference>
<dbReference type="Gene3D" id="2.60.40.10">
    <property type="entry name" value="Immunoglobulins"/>
    <property type="match status" value="1"/>
</dbReference>
<comment type="caution">
    <text evidence="3">The sequence shown here is derived from an EMBL/GenBank/DDBJ whole genome shotgun (WGS) entry which is preliminary data.</text>
</comment>
<proteinExistence type="predicted"/>
<feature type="compositionally biased region" description="Low complexity" evidence="1">
    <location>
        <begin position="55"/>
        <end position="69"/>
    </location>
</feature>
<dbReference type="InterPro" id="IPR017853">
    <property type="entry name" value="GH"/>
</dbReference>
<protein>
    <submittedName>
        <fullName evidence="3">Fibronectin type III domain-containing protein</fullName>
    </submittedName>
</protein>
<dbReference type="SUPFAM" id="SSF51445">
    <property type="entry name" value="(Trans)glycosidases"/>
    <property type="match status" value="1"/>
</dbReference>
<dbReference type="SMART" id="SM00060">
    <property type="entry name" value="FN3"/>
    <property type="match status" value="1"/>
</dbReference>
<dbReference type="InterPro" id="IPR003961">
    <property type="entry name" value="FN3_dom"/>
</dbReference>